<dbReference type="PANTHER" id="PTHR12271">
    <property type="entry name" value="POLY A POLYMERASE CID PAP -RELATED"/>
    <property type="match status" value="1"/>
</dbReference>
<dbReference type="InterPro" id="IPR043519">
    <property type="entry name" value="NT_sf"/>
</dbReference>
<reference evidence="3" key="1">
    <citation type="submission" date="2025-08" db="UniProtKB">
        <authorList>
            <consortium name="RefSeq"/>
        </authorList>
    </citation>
    <scope>IDENTIFICATION</scope>
    <source>
        <strain evidence="3">14028-0561.14</strain>
        <tissue evidence="3">Whole fly</tissue>
    </source>
</reference>
<evidence type="ECO:0000259" key="1">
    <source>
        <dbReference type="Pfam" id="PF22600"/>
    </source>
</evidence>
<dbReference type="AlphaFoldDB" id="A0A6P4IQ47"/>
<evidence type="ECO:0000313" key="3">
    <source>
        <dbReference type="RefSeq" id="XP_017030640.1"/>
    </source>
</evidence>
<accession>A0A6P4IQ47</accession>
<proteinExistence type="predicted"/>
<dbReference type="PANTHER" id="PTHR12271:SF66">
    <property type="entry name" value="TERMINAL URIDYLYLTRANSFERASE TAILOR"/>
    <property type="match status" value="1"/>
</dbReference>
<dbReference type="SUPFAM" id="SSF81301">
    <property type="entry name" value="Nucleotidyltransferase"/>
    <property type="match status" value="1"/>
</dbReference>
<evidence type="ECO:0000313" key="2">
    <source>
        <dbReference type="Proteomes" id="UP001652661"/>
    </source>
</evidence>
<gene>
    <name evidence="3" type="primary">LOC108080418</name>
</gene>
<feature type="domain" description="Poly(A) RNA polymerase mitochondrial-like central palm" evidence="1">
    <location>
        <begin position="28"/>
        <end position="145"/>
    </location>
</feature>
<dbReference type="GO" id="GO:0031123">
    <property type="term" value="P:RNA 3'-end processing"/>
    <property type="evidence" value="ECO:0007669"/>
    <property type="project" value="TreeGrafter"/>
</dbReference>
<protein>
    <submittedName>
        <fullName evidence="3">Terminal uridylyltransferase Tailor-like isoform X1</fullName>
    </submittedName>
</protein>
<dbReference type="SUPFAM" id="SSF81631">
    <property type="entry name" value="PAP/OAS1 substrate-binding domain"/>
    <property type="match status" value="1"/>
</dbReference>
<organism evidence="2 3">
    <name type="scientific">Drosophila kikkawai</name>
    <name type="common">Fruit fly</name>
    <dbReference type="NCBI Taxonomy" id="30033"/>
    <lineage>
        <taxon>Eukaryota</taxon>
        <taxon>Metazoa</taxon>
        <taxon>Ecdysozoa</taxon>
        <taxon>Arthropoda</taxon>
        <taxon>Hexapoda</taxon>
        <taxon>Insecta</taxon>
        <taxon>Pterygota</taxon>
        <taxon>Neoptera</taxon>
        <taxon>Endopterygota</taxon>
        <taxon>Diptera</taxon>
        <taxon>Brachycera</taxon>
        <taxon>Muscomorpha</taxon>
        <taxon>Ephydroidea</taxon>
        <taxon>Drosophilidae</taxon>
        <taxon>Drosophila</taxon>
        <taxon>Sophophora</taxon>
    </lineage>
</organism>
<dbReference type="RefSeq" id="XP_017030640.1">
    <property type="nucleotide sequence ID" value="XM_017175151.3"/>
</dbReference>
<dbReference type="InterPro" id="IPR054708">
    <property type="entry name" value="MTPAP-like_central"/>
</dbReference>
<dbReference type="OrthoDB" id="407432at2759"/>
<dbReference type="Proteomes" id="UP001652661">
    <property type="component" value="Chromosome 3R"/>
</dbReference>
<dbReference type="Gene3D" id="1.10.1410.10">
    <property type="match status" value="1"/>
</dbReference>
<dbReference type="GeneID" id="108080418"/>
<keyword evidence="2" id="KW-1185">Reference proteome</keyword>
<sequence length="321" mass="36949">MDLNSINFWETLKKKVDEAVTIKKRGYDQILGDLKKTLRSNFPDTPIYAFGSRIMGIADADSDLDIYVHLDGNETYTENPTSKVSQNQVKIINSIKMDSGNWKFLDSHGGVCPIVIVRHIDSDIQCDISFSKKITVDQNNLINYIVDLQPIARYMVIYLRGWAQINGLTKFRGYIFNLMVIFFLQIRGKLPSIKDLQADLSPNFGPWKTEFVKLDLSSFNMKPVALNESEVRNILKDFFSYYSEFNYAQLIVCPWLGREINRTMIKAHMPSGSQRFHDLVVIYNRALVIQEIVHLNQNKAYGITQSELSNFKVKCSQMKMS</sequence>
<dbReference type="Gene3D" id="3.30.460.10">
    <property type="entry name" value="Beta Polymerase, domain 2"/>
    <property type="match status" value="1"/>
</dbReference>
<dbReference type="GO" id="GO:0050265">
    <property type="term" value="F:RNA uridylyltransferase activity"/>
    <property type="evidence" value="ECO:0007669"/>
    <property type="project" value="TreeGrafter"/>
</dbReference>
<dbReference type="Pfam" id="PF22600">
    <property type="entry name" value="MTPAP-like_central"/>
    <property type="match status" value="1"/>
</dbReference>
<name>A0A6P4IQ47_DROKI</name>